<evidence type="ECO:0000313" key="3">
    <source>
        <dbReference type="EMBL" id="MBS3649253.1"/>
    </source>
</evidence>
<dbReference type="AlphaFoldDB" id="A0A942E144"/>
<proteinExistence type="predicted"/>
<feature type="region of interest" description="Disordered" evidence="1">
    <location>
        <begin position="143"/>
        <end position="187"/>
    </location>
</feature>
<keyword evidence="4" id="KW-1185">Reference proteome</keyword>
<dbReference type="Proteomes" id="UP000680348">
    <property type="component" value="Unassembled WGS sequence"/>
</dbReference>
<gene>
    <name evidence="3" type="ORF">KEU06_11595</name>
</gene>
<evidence type="ECO:0000313" key="4">
    <source>
        <dbReference type="Proteomes" id="UP000680348"/>
    </source>
</evidence>
<dbReference type="SMART" id="SM00287">
    <property type="entry name" value="SH3b"/>
    <property type="match status" value="1"/>
</dbReference>
<dbReference type="Pfam" id="PF08239">
    <property type="entry name" value="SH3_3"/>
    <property type="match status" value="1"/>
</dbReference>
<name>A0A942E144_9HYPH</name>
<dbReference type="InterPro" id="IPR003646">
    <property type="entry name" value="SH3-like_bac-type"/>
</dbReference>
<feature type="compositionally biased region" description="Basic and acidic residues" evidence="1">
    <location>
        <begin position="16"/>
        <end position="37"/>
    </location>
</feature>
<dbReference type="EMBL" id="JAGWCR010000005">
    <property type="protein sequence ID" value="MBS3649253.1"/>
    <property type="molecule type" value="Genomic_DNA"/>
</dbReference>
<feature type="compositionally biased region" description="Pro residues" evidence="1">
    <location>
        <begin position="154"/>
        <end position="166"/>
    </location>
</feature>
<feature type="domain" description="SH3b" evidence="2">
    <location>
        <begin position="73"/>
        <end position="134"/>
    </location>
</feature>
<comment type="caution">
    <text evidence="3">The sequence shown here is derived from an EMBL/GenBank/DDBJ whole genome shotgun (WGS) entry which is preliminary data.</text>
</comment>
<accession>A0A942E144</accession>
<protein>
    <submittedName>
        <fullName evidence="3">SH3 domain-containing protein</fullName>
    </submittedName>
</protein>
<feature type="compositionally biased region" description="Basic and acidic residues" evidence="1">
    <location>
        <begin position="78"/>
        <end position="89"/>
    </location>
</feature>
<evidence type="ECO:0000256" key="1">
    <source>
        <dbReference type="SAM" id="MobiDB-lite"/>
    </source>
</evidence>
<sequence>MIGAVAAGAWAMTQEPPKREHWQRQRQSDVASAEKKPAQVSKPVPAKVTAPKAEARPTQVLTASIPRPEKPVAPTLLRTRDKVRLRKEPSTSSAVVTMLKGGQQVAAAEREGKWRKVSVDGRVGWVHGDYLVEPQSRPIETAAVPRPKVEVAPDPKPVARPTPSPVSAPASDKSIWGALRPARSPQDGDCQCPYDLMLNGKQCGDRSAFARGKGEEQCYF</sequence>
<dbReference type="Gene3D" id="2.30.30.40">
    <property type="entry name" value="SH3 Domains"/>
    <property type="match status" value="1"/>
</dbReference>
<evidence type="ECO:0000259" key="2">
    <source>
        <dbReference type="SMART" id="SM00287"/>
    </source>
</evidence>
<dbReference type="RefSeq" id="WP_188254812.1">
    <property type="nucleotide sequence ID" value="NZ_JABVCF010000005.1"/>
</dbReference>
<reference evidence="3" key="1">
    <citation type="submission" date="2021-04" db="EMBL/GenBank/DDBJ databases">
        <title>Pseudaminobacter soli sp. nov., isolated from paddy soil contaminated by heavy metals.</title>
        <authorList>
            <person name="Zhang K."/>
        </authorList>
    </citation>
    <scope>NUCLEOTIDE SEQUENCE</scope>
    <source>
        <strain evidence="3">19-2017</strain>
    </source>
</reference>
<feature type="region of interest" description="Disordered" evidence="1">
    <location>
        <begin position="1"/>
        <end position="93"/>
    </location>
</feature>
<organism evidence="3 4">
    <name type="scientific">Pseudaminobacter soli</name>
    <name type="common">ex Zhang et al. 2022</name>
    <dbReference type="NCBI Taxonomy" id="2831468"/>
    <lineage>
        <taxon>Bacteria</taxon>
        <taxon>Pseudomonadati</taxon>
        <taxon>Pseudomonadota</taxon>
        <taxon>Alphaproteobacteria</taxon>
        <taxon>Hyphomicrobiales</taxon>
        <taxon>Phyllobacteriaceae</taxon>
        <taxon>Pseudaminobacter</taxon>
    </lineage>
</organism>